<dbReference type="SUPFAM" id="SSF52540">
    <property type="entry name" value="P-loop containing nucleoside triphosphate hydrolases"/>
    <property type="match status" value="2"/>
</dbReference>
<keyword evidence="7" id="KW-0723">Serine/threonine-protein kinase</keyword>
<dbReference type="EMBL" id="DPBP01000014">
    <property type="protein sequence ID" value="HCE16847.1"/>
    <property type="molecule type" value="Genomic_DNA"/>
</dbReference>
<dbReference type="PROSITE" id="PS51192">
    <property type="entry name" value="HELICASE_ATP_BIND_1"/>
    <property type="match status" value="1"/>
</dbReference>
<evidence type="ECO:0000313" key="9">
    <source>
        <dbReference type="Proteomes" id="UP000264141"/>
    </source>
</evidence>
<reference evidence="6" key="1">
    <citation type="journal article" date="2015" name="Genome Announc.">
        <title>Draft Genome Sequences of Anaerolinea thermolimosa IMO-1, Bellilinea caldifistulae GOMI-1, Leptolinea tardivitalis YMTK-2, Levilinea saccharolytica KIBI-1, Longilinea arvoryzae KOME-1, Previously Described as Members of the Class Anaerolineae (Chloroflexi).</title>
        <authorList>
            <person name="Matsuura N."/>
            <person name="Tourlousse M.D."/>
            <person name="Ohashi A."/>
            <person name="Hugenholtz P."/>
            <person name="Sekiguchi Y."/>
        </authorList>
    </citation>
    <scope>NUCLEOTIDE SEQUENCE</scope>
    <source>
        <strain evidence="6">IMO-1</strain>
    </source>
</reference>
<dbReference type="InterPro" id="IPR013663">
    <property type="entry name" value="Helicase_SWF/SNF/SWI_bac"/>
</dbReference>
<dbReference type="PANTHER" id="PTHR10799">
    <property type="entry name" value="SNF2/RAD54 HELICASE FAMILY"/>
    <property type="match status" value="1"/>
</dbReference>
<keyword evidence="7" id="KW-0808">Transferase</keyword>
<keyword evidence="6" id="KW-0067">ATP-binding</keyword>
<feature type="domain" description="SWIM-type" evidence="3">
    <location>
        <begin position="59"/>
        <end position="96"/>
    </location>
</feature>
<dbReference type="GO" id="GO:0005524">
    <property type="term" value="F:ATP binding"/>
    <property type="evidence" value="ECO:0007669"/>
    <property type="project" value="InterPro"/>
</dbReference>
<keyword evidence="2" id="KW-0862">Zinc</keyword>
<dbReference type="InterPro" id="IPR014001">
    <property type="entry name" value="Helicase_ATP-bd"/>
</dbReference>
<dbReference type="GO" id="GO:0008270">
    <property type="term" value="F:zinc ion binding"/>
    <property type="evidence" value="ECO:0007669"/>
    <property type="project" value="UniProtKB-KW"/>
</dbReference>
<dbReference type="InterPro" id="IPR001650">
    <property type="entry name" value="Helicase_C-like"/>
</dbReference>
<dbReference type="RefSeq" id="WP_062195861.1">
    <property type="nucleotide sequence ID" value="NZ_DF967966.1"/>
</dbReference>
<dbReference type="InterPro" id="IPR049730">
    <property type="entry name" value="SNF2/RAD54-like_C"/>
</dbReference>
<dbReference type="InterPro" id="IPR007527">
    <property type="entry name" value="Znf_SWIM"/>
</dbReference>
<keyword evidence="8" id="KW-1185">Reference proteome</keyword>
<dbReference type="Pfam" id="PF00271">
    <property type="entry name" value="Helicase_C"/>
    <property type="match status" value="1"/>
</dbReference>
<evidence type="ECO:0000313" key="8">
    <source>
        <dbReference type="Proteomes" id="UP000253922"/>
    </source>
</evidence>
<name>A0A3D1JF30_9CHLR</name>
<dbReference type="Pfam" id="PF08455">
    <property type="entry name" value="SNF2_assoc"/>
    <property type="match status" value="1"/>
</dbReference>
<dbReference type="Proteomes" id="UP000253922">
    <property type="component" value="Unassembled WGS sequence"/>
</dbReference>
<dbReference type="SMART" id="SM00487">
    <property type="entry name" value="DEXDc"/>
    <property type="match status" value="1"/>
</dbReference>
<evidence type="ECO:0000313" key="6">
    <source>
        <dbReference type="EMBL" id="GAP08337.1"/>
    </source>
</evidence>
<dbReference type="InterPro" id="IPR000330">
    <property type="entry name" value="SNF2_N"/>
</dbReference>
<dbReference type="PROSITE" id="PS51194">
    <property type="entry name" value="HELICASE_CTER"/>
    <property type="match status" value="1"/>
</dbReference>
<keyword evidence="7" id="KW-0418">Kinase</keyword>
<dbReference type="Pfam" id="PF00176">
    <property type="entry name" value="SNF2-rel_dom"/>
    <property type="match status" value="1"/>
</dbReference>
<evidence type="ECO:0000259" key="5">
    <source>
        <dbReference type="PROSITE" id="PS51194"/>
    </source>
</evidence>
<feature type="domain" description="Helicase C-terminal" evidence="5">
    <location>
        <begin position="925"/>
        <end position="1078"/>
    </location>
</feature>
<accession>A0A3D1JF30</accession>
<dbReference type="CDD" id="cd18793">
    <property type="entry name" value="SF2_C_SNF"/>
    <property type="match status" value="1"/>
</dbReference>
<protein>
    <submittedName>
        <fullName evidence="7">Serine/threonine protein kinase</fullName>
    </submittedName>
    <submittedName>
        <fullName evidence="6">Superfamily II DNA/RNA helicase, SNF2 family</fullName>
    </submittedName>
</protein>
<reference evidence="8" key="2">
    <citation type="submission" date="2015-07" db="EMBL/GenBank/DDBJ databases">
        <title>Draft Genome Sequences of Anaerolinea thermolimosa IMO-1, Bellilinea caldifistulae GOMI-1, Leptolinea tardivitalis YMTK-2, Levilinea saccharolytica KIBI-1,Longilinea arvoryzae KOME-1, Previously Described as Members of the Anaerolineaceae (Chloroflexi).</title>
        <authorList>
            <person name="Sekiguchi Y."/>
            <person name="Ohashi A."/>
            <person name="Matsuura N."/>
            <person name="Tourlousse M.D."/>
        </authorList>
    </citation>
    <scope>NUCLEOTIDE SEQUENCE [LARGE SCALE GENOMIC DNA]</scope>
    <source>
        <strain evidence="8">IMO-1</strain>
    </source>
</reference>
<keyword evidence="1" id="KW-0378">Hydrolase</keyword>
<dbReference type="OrthoDB" id="9814088at2"/>
<keyword evidence="2" id="KW-0479">Metal-binding</keyword>
<dbReference type="Gene3D" id="3.40.50.10810">
    <property type="entry name" value="Tandem AAA-ATPase domain"/>
    <property type="match status" value="1"/>
</dbReference>
<proteinExistence type="predicted"/>
<dbReference type="Gene3D" id="3.40.50.300">
    <property type="entry name" value="P-loop containing nucleotide triphosphate hydrolases"/>
    <property type="match status" value="1"/>
</dbReference>
<dbReference type="SMART" id="SM00490">
    <property type="entry name" value="HELICc"/>
    <property type="match status" value="1"/>
</dbReference>
<keyword evidence="2" id="KW-0863">Zinc-finger</keyword>
<dbReference type="CDD" id="cd18012">
    <property type="entry name" value="DEXQc_arch_SWI2_SNF2"/>
    <property type="match status" value="1"/>
</dbReference>
<dbReference type="GO" id="GO:0016787">
    <property type="term" value="F:hydrolase activity"/>
    <property type="evidence" value="ECO:0007669"/>
    <property type="project" value="UniProtKB-KW"/>
</dbReference>
<dbReference type="Proteomes" id="UP000264141">
    <property type="component" value="Unassembled WGS sequence"/>
</dbReference>
<evidence type="ECO:0000256" key="1">
    <source>
        <dbReference type="ARBA" id="ARBA00022801"/>
    </source>
</evidence>
<evidence type="ECO:0000259" key="3">
    <source>
        <dbReference type="PROSITE" id="PS50966"/>
    </source>
</evidence>
<dbReference type="EMBL" id="DF967966">
    <property type="protein sequence ID" value="GAP08337.1"/>
    <property type="molecule type" value="Genomic_DNA"/>
</dbReference>
<keyword evidence="6" id="KW-0547">Nucleotide-binding</keyword>
<dbReference type="GO" id="GO:0004674">
    <property type="term" value="F:protein serine/threonine kinase activity"/>
    <property type="evidence" value="ECO:0007669"/>
    <property type="project" value="UniProtKB-KW"/>
</dbReference>
<dbReference type="AlphaFoldDB" id="A0A3D1JF30"/>
<dbReference type="STRING" id="229919.GCA_001050195_03178"/>
<dbReference type="GO" id="GO:0004386">
    <property type="term" value="F:helicase activity"/>
    <property type="evidence" value="ECO:0007669"/>
    <property type="project" value="UniProtKB-KW"/>
</dbReference>
<dbReference type="PROSITE" id="PS50966">
    <property type="entry name" value="ZF_SWIM"/>
    <property type="match status" value="1"/>
</dbReference>
<gene>
    <name evidence="6" type="ORF">ATHL_03239</name>
    <name evidence="7" type="ORF">DEQ80_03215</name>
</gene>
<keyword evidence="6" id="KW-0347">Helicase</keyword>
<evidence type="ECO:0000313" key="7">
    <source>
        <dbReference type="EMBL" id="HCE16847.1"/>
    </source>
</evidence>
<feature type="domain" description="Helicase ATP-binding" evidence="4">
    <location>
        <begin position="640"/>
        <end position="800"/>
    </location>
</feature>
<organism evidence="7 9">
    <name type="scientific">Anaerolinea thermolimosa</name>
    <dbReference type="NCBI Taxonomy" id="229919"/>
    <lineage>
        <taxon>Bacteria</taxon>
        <taxon>Bacillati</taxon>
        <taxon>Chloroflexota</taxon>
        <taxon>Anaerolineae</taxon>
        <taxon>Anaerolineales</taxon>
        <taxon>Anaerolineaceae</taxon>
        <taxon>Anaerolinea</taxon>
    </lineage>
</organism>
<dbReference type="InterPro" id="IPR038718">
    <property type="entry name" value="SNF2-like_sf"/>
</dbReference>
<reference evidence="7 9" key="3">
    <citation type="journal article" date="2018" name="Nat. Biotechnol.">
        <title>A standardized bacterial taxonomy based on genome phylogeny substantially revises the tree of life.</title>
        <authorList>
            <person name="Parks D.H."/>
            <person name="Chuvochina M."/>
            <person name="Waite D.W."/>
            <person name="Rinke C."/>
            <person name="Skarshewski A."/>
            <person name="Chaumeil P.A."/>
            <person name="Hugenholtz P."/>
        </authorList>
    </citation>
    <scope>NUCLEOTIDE SEQUENCE [LARGE SCALE GENOMIC DNA]</scope>
    <source>
        <strain evidence="7">UBA8781</strain>
    </source>
</reference>
<evidence type="ECO:0000259" key="4">
    <source>
        <dbReference type="PROSITE" id="PS51192"/>
    </source>
</evidence>
<evidence type="ECO:0000256" key="2">
    <source>
        <dbReference type="PROSITE-ProRule" id="PRU00325"/>
    </source>
</evidence>
<sequence>MSFLEKKQFAAALSMFNLYRDFSPAYLMRGQEYVEGGLLTLVEHGDTFLLCEFKGDSAHRIRLEWRDQRLVGRCACPVAARNVFCAHLAGAAILGRNILNEEIKNSWQNQLVFIQETPLKHEKKAPATGGDYFLLFMLIESDHEWSIRPAIAAMRKLSGALPDEILSSPQEMPAFLGENPELLNQFTMRPNRSLDAAHCVNLPPEAVRLAKLLQAVRSVQGYNPYASTNTLHQVMIREALVLLRQTGWPLYWVEESFNTLHLVAGPLRLPADKLQVVLDARKKENGDLMVRFAFHLNRQPWKSRSKPRVILESPLWLLSGDMLAEVESTVEAEQLDNLLKTRELLIPAAETPLFMEEYLPRLAEQFPVVGDGIRQVLVCESPLPRLYLEEKKGQLNVWLRFGYGEYELPYEDASPEIHTRFDLEQNAYVKIQRQLEAEQEAFRKVSQYGLKRAAGSNGLFNLRARVDVVDFLMKYLPRAVQDGFEIYGEEKIKSARVNRLKPTLSFFISSNIDWFDLQVSVRFGDVEAAFGEVYRALKNNQRYVKLADGSIGELPEEWAERYRHLFGLSKETAGGLRFEKNQISLLDQLLREEPELTTDEEFQRRRERLRAVSSIAPQPLPRGLQGELMAYQKAGYDWLHFLHEVGFGGCLADDMGLGKTLQVLAFLLSLKEQGASTHASLVVVPRSLLANWQREIEKFVPSLRVLQYHGQLRVKEVSLFDQYDLILTTYGIVVRDIKELRGYTFHYAILDESQAIKNPLSQAAKACRLLKSDHRLVMTGTPVENNTFELWSQFEFINPGLLGSIHSFRDQFSRPIEAQKDEASARLLRQTVYPFILRRTKEQVAPYLPPRSEEVVYGEMETSQKRLYHQVREEYRNQLLNLIEEEGLQDSRMKILEGLLRLRQICIHPRLVFSNFRGESAKFELALEHLTTLQAEGHKALVFSQFVESLRLLRAELDARQIPYAYLDGQTSDRQGQVDRFQNDPAIPFFLISLRAGGVGLNLTAADYVIHLDPWWNPAVEMQASDRTHRIGQDKPVFIYKYILRDTVEEKILLLQEHKRQLVEQLIQTDGSIFKNLGVEDVQYLFS</sequence>
<dbReference type="InterPro" id="IPR027417">
    <property type="entry name" value="P-loop_NTPase"/>
</dbReference>